<dbReference type="EMBL" id="KE525343">
    <property type="protein sequence ID" value="KFB49132.1"/>
    <property type="molecule type" value="Genomic_DNA"/>
</dbReference>
<dbReference type="Proteomes" id="UP000030765">
    <property type="component" value="Unassembled WGS sequence"/>
</dbReference>
<dbReference type="VEuPathDB" id="VectorBase:ASIC017286"/>
<evidence type="ECO:0000313" key="3">
    <source>
        <dbReference type="EnsemblMetazoa" id="ASIC017286-PA"/>
    </source>
</evidence>
<reference evidence="3" key="2">
    <citation type="submission" date="2020-05" db="UniProtKB">
        <authorList>
            <consortium name="EnsemblMetazoa"/>
        </authorList>
    </citation>
    <scope>IDENTIFICATION</scope>
</reference>
<proteinExistence type="predicted"/>
<evidence type="ECO:0000256" key="1">
    <source>
        <dbReference type="SAM" id="MobiDB-lite"/>
    </source>
</evidence>
<name>A0A084WFY8_ANOSI</name>
<protein>
    <submittedName>
        <fullName evidence="2 3">Uncharacterized protein</fullName>
    </submittedName>
</protein>
<feature type="region of interest" description="Disordered" evidence="1">
    <location>
        <begin position="50"/>
        <end position="72"/>
    </location>
</feature>
<sequence length="72" mass="8032">MNILGLPKRTTGGGGKCTEVCGFHLFMVCTNGTRFGWIDEYRLVCFGSSEDERPNRTTTRSPRNPEAPVPLR</sequence>
<dbReference type="AlphaFoldDB" id="A0A084WFY8"/>
<gene>
    <name evidence="2" type="ORF">ZHAS_00017286</name>
</gene>
<dbReference type="EMBL" id="ATLV01023414">
    <property type="status" value="NOT_ANNOTATED_CDS"/>
    <property type="molecule type" value="Genomic_DNA"/>
</dbReference>
<dbReference type="EnsemblMetazoa" id="ASIC017286-RA">
    <property type="protein sequence ID" value="ASIC017286-PA"/>
    <property type="gene ID" value="ASIC017286"/>
</dbReference>
<reference evidence="2 4" key="1">
    <citation type="journal article" date="2014" name="BMC Genomics">
        <title>Genome sequence of Anopheles sinensis provides insight into genetics basis of mosquito competence for malaria parasites.</title>
        <authorList>
            <person name="Zhou D."/>
            <person name="Zhang D."/>
            <person name="Ding G."/>
            <person name="Shi L."/>
            <person name="Hou Q."/>
            <person name="Ye Y."/>
            <person name="Xu Y."/>
            <person name="Zhou H."/>
            <person name="Xiong C."/>
            <person name="Li S."/>
            <person name="Yu J."/>
            <person name="Hong S."/>
            <person name="Yu X."/>
            <person name="Zou P."/>
            <person name="Chen C."/>
            <person name="Chang X."/>
            <person name="Wang W."/>
            <person name="Lv Y."/>
            <person name="Sun Y."/>
            <person name="Ma L."/>
            <person name="Shen B."/>
            <person name="Zhu C."/>
        </authorList>
    </citation>
    <scope>NUCLEOTIDE SEQUENCE [LARGE SCALE GENOMIC DNA]</scope>
</reference>
<evidence type="ECO:0000313" key="4">
    <source>
        <dbReference type="Proteomes" id="UP000030765"/>
    </source>
</evidence>
<keyword evidence="4" id="KW-1185">Reference proteome</keyword>
<evidence type="ECO:0000313" key="2">
    <source>
        <dbReference type="EMBL" id="KFB49132.1"/>
    </source>
</evidence>
<accession>A0A084WFY8</accession>
<organism evidence="2">
    <name type="scientific">Anopheles sinensis</name>
    <name type="common">Mosquito</name>
    <dbReference type="NCBI Taxonomy" id="74873"/>
    <lineage>
        <taxon>Eukaryota</taxon>
        <taxon>Metazoa</taxon>
        <taxon>Ecdysozoa</taxon>
        <taxon>Arthropoda</taxon>
        <taxon>Hexapoda</taxon>
        <taxon>Insecta</taxon>
        <taxon>Pterygota</taxon>
        <taxon>Neoptera</taxon>
        <taxon>Endopterygota</taxon>
        <taxon>Diptera</taxon>
        <taxon>Nematocera</taxon>
        <taxon>Culicoidea</taxon>
        <taxon>Culicidae</taxon>
        <taxon>Anophelinae</taxon>
        <taxon>Anopheles</taxon>
    </lineage>
</organism>